<comment type="caution">
    <text evidence="1">The sequence shown here is derived from an EMBL/GenBank/DDBJ whole genome shotgun (WGS) entry which is preliminary data.</text>
</comment>
<name>A0A848M1T8_PAELE</name>
<accession>A0A848M1T8</accession>
<evidence type="ECO:0000313" key="2">
    <source>
        <dbReference type="Proteomes" id="UP000565468"/>
    </source>
</evidence>
<dbReference type="AlphaFoldDB" id="A0A848M1T8"/>
<keyword evidence="2" id="KW-1185">Reference proteome</keyword>
<proteinExistence type="predicted"/>
<evidence type="ECO:0000313" key="1">
    <source>
        <dbReference type="EMBL" id="NMO94526.1"/>
    </source>
</evidence>
<protein>
    <submittedName>
        <fullName evidence="1">Uncharacterized protein</fullName>
    </submittedName>
</protein>
<sequence length="60" mass="6802">MKDQYILIRPVREEAGGDHFADLILADLIKDGYEGDELLAKFREQQAALRGAVKNEMILL</sequence>
<reference evidence="1 2" key="1">
    <citation type="submission" date="2020-04" db="EMBL/GenBank/DDBJ databases">
        <title>Paenibacillus algicola sp. nov., a novel marine bacterium producing alginate lyase.</title>
        <authorList>
            <person name="Huang H."/>
        </authorList>
    </citation>
    <scope>NUCLEOTIDE SEQUENCE [LARGE SCALE GENOMIC DNA]</scope>
    <source>
        <strain evidence="1 2">L7-75</strain>
    </source>
</reference>
<dbReference type="Proteomes" id="UP000565468">
    <property type="component" value="Unassembled WGS sequence"/>
</dbReference>
<gene>
    <name evidence="1" type="ORF">HII30_01825</name>
</gene>
<dbReference type="EMBL" id="JABBPN010000001">
    <property type="protein sequence ID" value="NMO94526.1"/>
    <property type="molecule type" value="Genomic_DNA"/>
</dbReference>
<organism evidence="1 2">
    <name type="scientific">Paenibacillus lemnae</name>
    <dbReference type="NCBI Taxonomy" id="1330551"/>
    <lineage>
        <taxon>Bacteria</taxon>
        <taxon>Bacillati</taxon>
        <taxon>Bacillota</taxon>
        <taxon>Bacilli</taxon>
        <taxon>Bacillales</taxon>
        <taxon>Paenibacillaceae</taxon>
        <taxon>Paenibacillus</taxon>
    </lineage>
</organism>
<dbReference type="RefSeq" id="WP_169503209.1">
    <property type="nucleotide sequence ID" value="NZ_JABBPN010000001.1"/>
</dbReference>